<comment type="caution">
    <text evidence="2">The sequence shown here is derived from an EMBL/GenBank/DDBJ whole genome shotgun (WGS) entry which is preliminary data.</text>
</comment>
<sequence>MGKAKGRKDDLPAIDNAQDNFANGNARNAPNDNAQKGLDNALENNPFSQGTVIDFDSGTWTTSYEYDYYYYQYIYGTYTEDGYTMDMYTGVDNYYYYYNNGDLGVPIHDSNGDGDNEMGVNYSSPTDDPYYYNYTYEYTSATIRADDGQNIDLEEVEIIFNDDGVETYYSYDLVQIISFGGDNNSNTYDYDLFYTYGDGTYYVQNYSYDYSTGAYDYTNTTTTDEDEAIAALGEGEYYTVYLYGDGAIDDMVFA</sequence>
<dbReference type="Proteomes" id="UP000553766">
    <property type="component" value="Unassembled WGS sequence"/>
</dbReference>
<proteinExistence type="predicted"/>
<evidence type="ECO:0000313" key="3">
    <source>
        <dbReference type="Proteomes" id="UP000553766"/>
    </source>
</evidence>
<dbReference type="EMBL" id="JACIJS010000004">
    <property type="protein sequence ID" value="MBB5515668.1"/>
    <property type="molecule type" value="Genomic_DNA"/>
</dbReference>
<gene>
    <name evidence="2" type="ORF">FHS89_001680</name>
</gene>
<dbReference type="AlphaFoldDB" id="A0A840WKP3"/>
<accession>A0A840WKP3</accession>
<feature type="region of interest" description="Disordered" evidence="1">
    <location>
        <begin position="1"/>
        <end position="43"/>
    </location>
</feature>
<evidence type="ECO:0000256" key="1">
    <source>
        <dbReference type="SAM" id="MobiDB-lite"/>
    </source>
</evidence>
<reference evidence="2 3" key="1">
    <citation type="submission" date="2020-08" db="EMBL/GenBank/DDBJ databases">
        <title>Genomic Encyclopedia of Type Strains, Phase IV (KMG-IV): sequencing the most valuable type-strain genomes for metagenomic binning, comparative biology and taxonomic classification.</title>
        <authorList>
            <person name="Goeker M."/>
        </authorList>
    </citation>
    <scope>NUCLEOTIDE SEQUENCE [LARGE SCALE GENOMIC DNA]</scope>
    <source>
        <strain evidence="2 3">DSM 103377</strain>
    </source>
</reference>
<keyword evidence="3" id="KW-1185">Reference proteome</keyword>
<evidence type="ECO:0000313" key="2">
    <source>
        <dbReference type="EMBL" id="MBB5515668.1"/>
    </source>
</evidence>
<dbReference type="RefSeq" id="WP_184010546.1">
    <property type="nucleotide sequence ID" value="NZ_JACIJS010000004.1"/>
</dbReference>
<feature type="compositionally biased region" description="Polar residues" evidence="1">
    <location>
        <begin position="17"/>
        <end position="34"/>
    </location>
</feature>
<name>A0A840WKP3_9RHOB</name>
<protein>
    <submittedName>
        <fullName evidence="2">Uncharacterized protein</fullName>
    </submittedName>
</protein>
<organism evidence="2 3">
    <name type="scientific">Rubricella aquisinus</name>
    <dbReference type="NCBI Taxonomy" id="2028108"/>
    <lineage>
        <taxon>Bacteria</taxon>
        <taxon>Pseudomonadati</taxon>
        <taxon>Pseudomonadota</taxon>
        <taxon>Alphaproteobacteria</taxon>
        <taxon>Rhodobacterales</taxon>
        <taxon>Paracoccaceae</taxon>
        <taxon>Rubricella</taxon>
    </lineage>
</organism>